<sequence length="171" mass="19031">MRQDHRLSRVLHVMIHLDRHRRHATSDEIAMMLRTNPVVVRRTLGGLKKSGLVSSEKGHGGGWQLARDLADITLRDIYNALGEPPLFAIGNADEQPSCLVEQAVNDAIDVTLDLARTMMLDRFAAITLADIAADFDHRLQDYPEEARRFGHIRDDGEAAAEDDSHEGSKTA</sequence>
<dbReference type="PANTHER" id="PTHR33221">
    <property type="entry name" value="WINGED HELIX-TURN-HELIX TRANSCRIPTIONAL REGULATOR, RRF2 FAMILY"/>
    <property type="match status" value="1"/>
</dbReference>
<evidence type="ECO:0000313" key="2">
    <source>
        <dbReference type="EMBL" id="PKR54603.1"/>
    </source>
</evidence>
<accession>A0A2N3KVV9</accession>
<dbReference type="GO" id="GO:0005829">
    <property type="term" value="C:cytosol"/>
    <property type="evidence" value="ECO:0007669"/>
    <property type="project" value="TreeGrafter"/>
</dbReference>
<dbReference type="OrthoDB" id="9800506at2"/>
<dbReference type="InterPro" id="IPR000944">
    <property type="entry name" value="Tscrpt_reg_Rrf2"/>
</dbReference>
<proteinExistence type="predicted"/>
<dbReference type="InterPro" id="IPR036388">
    <property type="entry name" value="WH-like_DNA-bd_sf"/>
</dbReference>
<feature type="region of interest" description="Disordered" evidence="1">
    <location>
        <begin position="148"/>
        <end position="171"/>
    </location>
</feature>
<name>A0A2N3KVV9_9PROT</name>
<dbReference type="EMBL" id="NWTK01000004">
    <property type="protein sequence ID" value="PKR54603.1"/>
    <property type="molecule type" value="Genomic_DNA"/>
</dbReference>
<dbReference type="GO" id="GO:0003700">
    <property type="term" value="F:DNA-binding transcription factor activity"/>
    <property type="evidence" value="ECO:0007669"/>
    <property type="project" value="TreeGrafter"/>
</dbReference>
<reference evidence="2 3" key="1">
    <citation type="submission" date="2017-09" db="EMBL/GenBank/DDBJ databases">
        <title>Biodiversity and function of Thalassospira species in the particle-attached aromatic-hydrocarbon-degrading consortia from the surface seawater of the South China Sea.</title>
        <authorList>
            <person name="Dong C."/>
            <person name="Liu R."/>
            <person name="Shao Z."/>
        </authorList>
    </citation>
    <scope>NUCLEOTIDE SEQUENCE [LARGE SCALE GENOMIC DNA]</scope>
    <source>
        <strain evidence="2 3">CSC1P2</strain>
    </source>
</reference>
<dbReference type="SUPFAM" id="SSF46785">
    <property type="entry name" value="Winged helix' DNA-binding domain"/>
    <property type="match status" value="1"/>
</dbReference>
<protein>
    <submittedName>
        <fullName evidence="2">Transcriptional regulator</fullName>
    </submittedName>
</protein>
<dbReference type="InterPro" id="IPR036390">
    <property type="entry name" value="WH_DNA-bd_sf"/>
</dbReference>
<organism evidence="2 3">
    <name type="scientific">Thalassospira marina</name>
    <dbReference type="NCBI Taxonomy" id="2048283"/>
    <lineage>
        <taxon>Bacteria</taxon>
        <taxon>Pseudomonadati</taxon>
        <taxon>Pseudomonadota</taxon>
        <taxon>Alphaproteobacteria</taxon>
        <taxon>Rhodospirillales</taxon>
        <taxon>Thalassospiraceae</taxon>
        <taxon>Thalassospira</taxon>
    </lineage>
</organism>
<dbReference type="AlphaFoldDB" id="A0A2N3KVV9"/>
<dbReference type="RefSeq" id="WP_101265178.1">
    <property type="nucleotide sequence ID" value="NZ_NWTK01000004.1"/>
</dbReference>
<dbReference type="PANTHER" id="PTHR33221:SF15">
    <property type="entry name" value="HTH-TYPE TRANSCRIPTIONAL REGULATOR YWGB-RELATED"/>
    <property type="match status" value="1"/>
</dbReference>
<evidence type="ECO:0000313" key="3">
    <source>
        <dbReference type="Proteomes" id="UP000233597"/>
    </source>
</evidence>
<dbReference type="Gene3D" id="1.10.10.10">
    <property type="entry name" value="Winged helix-like DNA-binding domain superfamily/Winged helix DNA-binding domain"/>
    <property type="match status" value="1"/>
</dbReference>
<dbReference type="PROSITE" id="PS51197">
    <property type="entry name" value="HTH_RRF2_2"/>
    <property type="match status" value="1"/>
</dbReference>
<dbReference type="Proteomes" id="UP000233597">
    <property type="component" value="Unassembled WGS sequence"/>
</dbReference>
<gene>
    <name evidence="2" type="ORF">COO20_07540</name>
</gene>
<dbReference type="Pfam" id="PF02082">
    <property type="entry name" value="Rrf2"/>
    <property type="match status" value="1"/>
</dbReference>
<comment type="caution">
    <text evidence="2">The sequence shown here is derived from an EMBL/GenBank/DDBJ whole genome shotgun (WGS) entry which is preliminary data.</text>
</comment>
<evidence type="ECO:0000256" key="1">
    <source>
        <dbReference type="SAM" id="MobiDB-lite"/>
    </source>
</evidence>